<proteinExistence type="predicted"/>
<accession>A0A3D8JC68</accession>
<keyword evidence="2" id="KW-0675">Receptor</keyword>
<dbReference type="Gene3D" id="2.170.130.10">
    <property type="entry name" value="TonB-dependent receptor, plug domain"/>
    <property type="match status" value="1"/>
</dbReference>
<reference evidence="2 3" key="1">
    <citation type="submission" date="2018-04" db="EMBL/GenBank/DDBJ databases">
        <title>Novel Campyloabacter and Helicobacter Species and Strains.</title>
        <authorList>
            <person name="Mannion A.J."/>
            <person name="Shen Z."/>
            <person name="Fox J.G."/>
        </authorList>
    </citation>
    <scope>NUCLEOTIDE SEQUENCE [LARGE SCALE GENOMIC DNA]</scope>
    <source>
        <strain evidence="2 3">MIT 04-9362</strain>
    </source>
</reference>
<dbReference type="OrthoDB" id="9766643at2"/>
<gene>
    <name evidence="2" type="ORF">CQA57_01625</name>
</gene>
<dbReference type="InterPro" id="IPR012910">
    <property type="entry name" value="Plug_dom"/>
</dbReference>
<dbReference type="EMBL" id="NXLX01000002">
    <property type="protein sequence ID" value="RDU74434.1"/>
    <property type="molecule type" value="Genomic_DNA"/>
</dbReference>
<organism evidence="2 3">
    <name type="scientific">Helicobacter anseris</name>
    <dbReference type="NCBI Taxonomy" id="375926"/>
    <lineage>
        <taxon>Bacteria</taxon>
        <taxon>Pseudomonadati</taxon>
        <taxon>Campylobacterota</taxon>
        <taxon>Epsilonproteobacteria</taxon>
        <taxon>Campylobacterales</taxon>
        <taxon>Helicobacteraceae</taxon>
        <taxon>Helicobacter</taxon>
    </lineage>
</organism>
<evidence type="ECO:0000313" key="3">
    <source>
        <dbReference type="Proteomes" id="UP000256695"/>
    </source>
</evidence>
<evidence type="ECO:0000259" key="1">
    <source>
        <dbReference type="Pfam" id="PF07715"/>
    </source>
</evidence>
<evidence type="ECO:0000313" key="2">
    <source>
        <dbReference type="EMBL" id="RDU74434.1"/>
    </source>
</evidence>
<feature type="domain" description="TonB-dependent receptor plug" evidence="1">
    <location>
        <begin position="52"/>
        <end position="172"/>
    </location>
</feature>
<protein>
    <submittedName>
        <fullName evidence="2">TonB-dependent receptor</fullName>
    </submittedName>
</protein>
<sequence length="913" mass="105899">MQKGENIAFFKNPKILVLFFSHTLMQFAQDTRSVALEPIQTLVDFQKVEQKYQSAHIITNSQIQSNSNGNGDIASVVRILPNVQFDSKQMQSTTSGEIAPANISISGGLYYQNLFLLDGMSFNNDLNPAGNGNWLAEPSNRSQGLAINTNLLESISIQDSNIDASYGNFNGGVIEAITKRPLKKFSTSLSYRFTQGNTDGFSLTQYHIYNGAKGWQDFINSSSETMQPLFFKHIFYTDIQSKINDKLAIIMALSATQSFIPIRATDDDYLSDWATPVDPKNSATRKQTQNRQIYNLFSKLYYDVNEKFRLEFSYTYAPEFDFRFLVGTQDDYYRFQSGGHQIGQKIFWENTLGTLKNTLSYLVLENSTYAIGYENIKYWQTSDSKNWSNWGTWQREGGHAPVTSLQHSLTNKITQDFIPFYFLATEHKIQTGLEVSYQLANFYYNKNFYTAIKTSTFMTQEQQKKCSDFNWCDLAKAYDPRGFEANDGVNVIDGIWMYGQYFNQASFYRQDKIIQDNLTASWFVQDDILIPLAKAGEANLRVGARLENDTYMKKTTFAHRISMNYLLPWNTWEKGKDFATQITGGINRYYGRNIFAYALKDGISGLRTDIYRDNPDISWEEILESNVECSEIVTTNCFKKNSNNVAFSRLKIPYIDEYTMGITQKIFGWKLEGKYIYRQGRDEVLYIRSDSINLSSISGYSPNYYTYTNDGKSDIHIITLMLSNLMPLEFYQTKHHLLIAFDWTDVKRNFNDYATNSVSGQINDDLILWDNKLIYWSQRPADNFVRPYTIRLNTTHNLKFKKWNFLINNFLRYRGGYYAYAYKDNVNITLPNNTSLSVREYKTTRLLASFTWDIKFGFEYDFYKKNTLFFNIDIFNLLNNKNIALANGNYLTGIFTPIYELGRQFWFEIGYKF</sequence>
<comment type="caution">
    <text evidence="2">The sequence shown here is derived from an EMBL/GenBank/DDBJ whole genome shotgun (WGS) entry which is preliminary data.</text>
</comment>
<dbReference type="AlphaFoldDB" id="A0A3D8JC68"/>
<keyword evidence="3" id="KW-1185">Reference proteome</keyword>
<dbReference type="SUPFAM" id="SSF56935">
    <property type="entry name" value="Porins"/>
    <property type="match status" value="1"/>
</dbReference>
<dbReference type="Proteomes" id="UP000256695">
    <property type="component" value="Unassembled WGS sequence"/>
</dbReference>
<dbReference type="InterPro" id="IPR037066">
    <property type="entry name" value="Plug_dom_sf"/>
</dbReference>
<dbReference type="RefSeq" id="WP_115578489.1">
    <property type="nucleotide sequence ID" value="NZ_NXLX01000002.1"/>
</dbReference>
<dbReference type="Pfam" id="PF07715">
    <property type="entry name" value="Plug"/>
    <property type="match status" value="1"/>
</dbReference>
<name>A0A3D8JC68_9HELI</name>